<feature type="domain" description="N-acetyltransferase" evidence="2">
    <location>
        <begin position="482"/>
        <end position="621"/>
    </location>
</feature>
<dbReference type="Proteomes" id="UP000320481">
    <property type="component" value="Unassembled WGS sequence"/>
</dbReference>
<reference evidence="3" key="1">
    <citation type="journal article" date="2019" name="Microbiol. Resour. Announc.">
        <title>Draft Genomic Sequences of Streptomyces misionensis and Streptomyces albidoflavus, bacteria applied for phytopathogen biocontrol.</title>
        <authorList>
            <person name="Pylro V."/>
            <person name="Dias A."/>
            <person name="Andreote F."/>
            <person name="Varani A."/>
            <person name="Andreote C."/>
            <person name="Bernardo E."/>
            <person name="Martins T."/>
        </authorList>
    </citation>
    <scope>NUCLEOTIDE SEQUENCE [LARGE SCALE GENOMIC DNA]</scope>
    <source>
        <strain evidence="3">66</strain>
    </source>
</reference>
<comment type="caution">
    <text evidence="3">The sequence shown here is derived from an EMBL/GenBank/DDBJ whole genome shotgun (WGS) entry which is preliminary data.</text>
</comment>
<feature type="compositionally biased region" description="Gly residues" evidence="1">
    <location>
        <begin position="182"/>
        <end position="205"/>
    </location>
</feature>
<protein>
    <submittedName>
        <fullName evidence="3">GNAT family N-acetyltransferase</fullName>
    </submittedName>
</protein>
<dbReference type="InterPro" id="IPR016181">
    <property type="entry name" value="Acyl_CoA_acyltransferase"/>
</dbReference>
<keyword evidence="4" id="KW-1185">Reference proteome</keyword>
<proteinExistence type="predicted"/>
<dbReference type="EMBL" id="VOGW01000182">
    <property type="protein sequence ID" value="TWV33276.1"/>
    <property type="molecule type" value="Genomic_DNA"/>
</dbReference>
<evidence type="ECO:0000313" key="4">
    <source>
        <dbReference type="Proteomes" id="UP000320481"/>
    </source>
</evidence>
<feature type="region of interest" description="Disordered" evidence="1">
    <location>
        <begin position="262"/>
        <end position="314"/>
    </location>
</feature>
<dbReference type="InterPro" id="IPR000182">
    <property type="entry name" value="GNAT_dom"/>
</dbReference>
<feature type="compositionally biased region" description="Gly residues" evidence="1">
    <location>
        <begin position="287"/>
        <end position="311"/>
    </location>
</feature>
<evidence type="ECO:0000313" key="3">
    <source>
        <dbReference type="EMBL" id="TWV33276.1"/>
    </source>
</evidence>
<feature type="compositionally biased region" description="Gly residues" evidence="1">
    <location>
        <begin position="165"/>
        <end position="174"/>
    </location>
</feature>
<gene>
    <name evidence="3" type="ORF">FRZ03_30920</name>
</gene>
<dbReference type="GO" id="GO:0016747">
    <property type="term" value="F:acyltransferase activity, transferring groups other than amino-acyl groups"/>
    <property type="evidence" value="ECO:0007669"/>
    <property type="project" value="InterPro"/>
</dbReference>
<dbReference type="Gene3D" id="3.40.630.30">
    <property type="match status" value="1"/>
</dbReference>
<feature type="compositionally biased region" description="Basic and acidic residues" evidence="1">
    <location>
        <begin position="212"/>
        <end position="221"/>
    </location>
</feature>
<dbReference type="PROSITE" id="PS51186">
    <property type="entry name" value="GNAT"/>
    <property type="match status" value="1"/>
</dbReference>
<feature type="compositionally biased region" description="Gly residues" evidence="1">
    <location>
        <begin position="227"/>
        <end position="238"/>
    </location>
</feature>
<evidence type="ECO:0000256" key="1">
    <source>
        <dbReference type="SAM" id="MobiDB-lite"/>
    </source>
</evidence>
<accession>A0A5C6IW71</accession>
<feature type="compositionally biased region" description="Gly residues" evidence="1">
    <location>
        <begin position="8"/>
        <end position="18"/>
    </location>
</feature>
<dbReference type="AlphaFoldDB" id="A0A5C6IW71"/>
<dbReference type="SUPFAM" id="SSF55729">
    <property type="entry name" value="Acyl-CoA N-acyltransferases (Nat)"/>
    <property type="match status" value="1"/>
</dbReference>
<name>A0A5C6IW71_9ACTN</name>
<evidence type="ECO:0000259" key="2">
    <source>
        <dbReference type="PROSITE" id="PS51186"/>
    </source>
</evidence>
<organism evidence="3 4">
    <name type="scientific">Streptomyces misionensis</name>
    <dbReference type="NCBI Taxonomy" id="67331"/>
    <lineage>
        <taxon>Bacteria</taxon>
        <taxon>Bacillati</taxon>
        <taxon>Actinomycetota</taxon>
        <taxon>Actinomycetes</taxon>
        <taxon>Kitasatosporales</taxon>
        <taxon>Streptomycetaceae</taxon>
        <taxon>Streptomyces</taxon>
    </lineage>
</organism>
<feature type="region of interest" description="Disordered" evidence="1">
    <location>
        <begin position="1"/>
        <end position="36"/>
    </location>
</feature>
<sequence>MQQDAADGGHGGVGGAGGTEQDRADDGGVVQLEAGVGPHERGELVCPVADLVDQGAQAAAAEGPEGDRGLEDVGAAGGAQGAAEQVGEAGLGVVVGVQVVGVVVEHGELARVGDGEQARGDRLPAEFVQVESDGVGGVESGEPGPVPLAEEQGAPVGGVDVQPGAVGGAQGGDLGQRVDQAGVGGAGGGRDQQGAGEVGEGGVEGGRVEGAAGRRDDDRVGQTEQPGGTGQRVVGGGGAEEADAPAVRLAGEQQGELVGLGAAGGDQRVGQAGRPREGSGDDLLQRGGAGGLVPGVQGGVEGADGEVGGGGHGERRAVQMAGAQRVGGIGGPLGERPHQHAQAVRVALLGQYVTERLGDPPGGGPRPARGQRAAAGLPALRERLQHGVEERPEGLGSVGARGQGLDRHGLASARGAAVGARRVDCGWYGKRGVSRMLNDRNPEVGTAVRGKPVGTGMRAETRVATVGRMVDTWMIDVPGERVLVRELGPADEAPLLGLFEECEDWFTAATGLPSAPGDVQSLFYALPEGAHPDDKVLLVLERDGEVAGVVDAVRGHPRPGAVAVGLFLLAPWARGRGLGRALAESLLARAGDATEVTATVPPGWRPGERFLERLGFALDPE</sequence>
<keyword evidence="3" id="KW-0808">Transferase</keyword>
<dbReference type="Pfam" id="PF00583">
    <property type="entry name" value="Acetyltransf_1"/>
    <property type="match status" value="1"/>
</dbReference>
<feature type="region of interest" description="Disordered" evidence="1">
    <location>
        <begin position="163"/>
        <end position="238"/>
    </location>
</feature>
<feature type="non-terminal residue" evidence="3">
    <location>
        <position position="621"/>
    </location>
</feature>
<dbReference type="CDD" id="cd04301">
    <property type="entry name" value="NAT_SF"/>
    <property type="match status" value="1"/>
</dbReference>